<proteinExistence type="predicted"/>
<organism evidence="2 3">
    <name type="scientific">Gongylonema pulchrum</name>
    <dbReference type="NCBI Taxonomy" id="637853"/>
    <lineage>
        <taxon>Eukaryota</taxon>
        <taxon>Metazoa</taxon>
        <taxon>Ecdysozoa</taxon>
        <taxon>Nematoda</taxon>
        <taxon>Chromadorea</taxon>
        <taxon>Rhabditida</taxon>
        <taxon>Spirurina</taxon>
        <taxon>Spiruromorpha</taxon>
        <taxon>Spiruroidea</taxon>
        <taxon>Gongylonematidae</taxon>
        <taxon>Gongylonema</taxon>
    </lineage>
</organism>
<dbReference type="AlphaFoldDB" id="A0A3P7NSK8"/>
<dbReference type="Gene3D" id="1.10.510.10">
    <property type="entry name" value="Transferase(Phosphotransferase) domain 1"/>
    <property type="match status" value="1"/>
</dbReference>
<dbReference type="GO" id="GO:0005524">
    <property type="term" value="F:ATP binding"/>
    <property type="evidence" value="ECO:0007669"/>
    <property type="project" value="InterPro"/>
</dbReference>
<dbReference type="GO" id="GO:0004672">
    <property type="term" value="F:protein kinase activity"/>
    <property type="evidence" value="ECO:0007669"/>
    <property type="project" value="InterPro"/>
</dbReference>
<dbReference type="EMBL" id="UYRT01088088">
    <property type="protein sequence ID" value="VDN33341.1"/>
    <property type="molecule type" value="Genomic_DNA"/>
</dbReference>
<dbReference type="OrthoDB" id="5979581at2759"/>
<sequence length="132" mass="15670">MQSHRRTIYIVDFGMARQYRLGDGLVRKERYYAGFRGTMRYVSVTVHERRDQGPTDDIWSLFYSLIELFQGSLPWTATTEPNDIAKFKINVKFDEFGRLITKVAQITFSEICKSRDLWEVLLKKEKRVIFAY</sequence>
<gene>
    <name evidence="2" type="ORF">GPUH_LOCUS19191</name>
</gene>
<dbReference type="InterPro" id="IPR050235">
    <property type="entry name" value="CK1_Ser-Thr_kinase"/>
</dbReference>
<accession>A0A3P7NSK8</accession>
<dbReference type="InterPro" id="IPR000719">
    <property type="entry name" value="Prot_kinase_dom"/>
</dbReference>
<dbReference type="SUPFAM" id="SSF56112">
    <property type="entry name" value="Protein kinase-like (PK-like)"/>
    <property type="match status" value="1"/>
</dbReference>
<evidence type="ECO:0000313" key="2">
    <source>
        <dbReference type="EMBL" id="VDN33341.1"/>
    </source>
</evidence>
<dbReference type="PANTHER" id="PTHR11909">
    <property type="entry name" value="CASEIN KINASE-RELATED"/>
    <property type="match status" value="1"/>
</dbReference>
<evidence type="ECO:0000313" key="3">
    <source>
        <dbReference type="Proteomes" id="UP000271098"/>
    </source>
</evidence>
<keyword evidence="3" id="KW-1185">Reference proteome</keyword>
<dbReference type="InterPro" id="IPR011009">
    <property type="entry name" value="Kinase-like_dom_sf"/>
</dbReference>
<reference evidence="2 3" key="1">
    <citation type="submission" date="2018-11" db="EMBL/GenBank/DDBJ databases">
        <authorList>
            <consortium name="Pathogen Informatics"/>
        </authorList>
    </citation>
    <scope>NUCLEOTIDE SEQUENCE [LARGE SCALE GENOMIC DNA]</scope>
</reference>
<evidence type="ECO:0000259" key="1">
    <source>
        <dbReference type="PROSITE" id="PS50011"/>
    </source>
</evidence>
<dbReference type="PROSITE" id="PS50011">
    <property type="entry name" value="PROTEIN_KINASE_DOM"/>
    <property type="match status" value="1"/>
</dbReference>
<dbReference type="Pfam" id="PF00069">
    <property type="entry name" value="Pkinase"/>
    <property type="match status" value="1"/>
</dbReference>
<protein>
    <recommendedName>
        <fullName evidence="1">Protein kinase domain-containing protein</fullName>
    </recommendedName>
</protein>
<feature type="domain" description="Protein kinase" evidence="1">
    <location>
        <begin position="1"/>
        <end position="132"/>
    </location>
</feature>
<dbReference type="Proteomes" id="UP000271098">
    <property type="component" value="Unassembled WGS sequence"/>
</dbReference>
<name>A0A3P7NSK8_9BILA</name>